<dbReference type="SUPFAM" id="SSF53098">
    <property type="entry name" value="Ribonuclease H-like"/>
    <property type="match status" value="1"/>
</dbReference>
<evidence type="ECO:0000313" key="12">
    <source>
        <dbReference type="Proteomes" id="UP000762676"/>
    </source>
</evidence>
<dbReference type="GO" id="GO:0004519">
    <property type="term" value="F:endonuclease activity"/>
    <property type="evidence" value="ECO:0007669"/>
    <property type="project" value="UniProtKB-KW"/>
</dbReference>
<dbReference type="PROSITE" id="PS50878">
    <property type="entry name" value="RT_POL"/>
    <property type="match status" value="1"/>
</dbReference>
<keyword evidence="12" id="KW-1185">Reference proteome</keyword>
<dbReference type="PANTHER" id="PTHR37984:SF5">
    <property type="entry name" value="PROTEIN NYNRIN-LIKE"/>
    <property type="match status" value="1"/>
</dbReference>
<feature type="domain" description="Reverse transcriptase" evidence="9">
    <location>
        <begin position="356"/>
        <end position="535"/>
    </location>
</feature>
<evidence type="ECO:0000256" key="7">
    <source>
        <dbReference type="ARBA" id="ARBA00022918"/>
    </source>
</evidence>
<dbReference type="Gene3D" id="3.30.70.270">
    <property type="match status" value="1"/>
</dbReference>
<protein>
    <submittedName>
        <fullName evidence="11">Pol polyprotein</fullName>
    </submittedName>
</protein>
<dbReference type="PROSITE" id="PS00141">
    <property type="entry name" value="ASP_PROTEASE"/>
    <property type="match status" value="1"/>
</dbReference>
<dbReference type="InterPro" id="IPR001969">
    <property type="entry name" value="Aspartic_peptidase_AS"/>
</dbReference>
<dbReference type="InterPro" id="IPR041588">
    <property type="entry name" value="Integrase_H2C2"/>
</dbReference>
<dbReference type="InterPro" id="IPR000477">
    <property type="entry name" value="RT_dom"/>
</dbReference>
<dbReference type="InterPro" id="IPR043502">
    <property type="entry name" value="DNA/RNA_pol_sf"/>
</dbReference>
<dbReference type="PANTHER" id="PTHR37984">
    <property type="entry name" value="PROTEIN CBG26694"/>
    <property type="match status" value="1"/>
</dbReference>
<dbReference type="FunFam" id="3.10.10.10:FF:000007">
    <property type="entry name" value="Retrovirus-related Pol polyprotein from transposon 17.6-like Protein"/>
    <property type="match status" value="1"/>
</dbReference>
<dbReference type="GO" id="GO:0003676">
    <property type="term" value="F:nucleic acid binding"/>
    <property type="evidence" value="ECO:0007669"/>
    <property type="project" value="InterPro"/>
</dbReference>
<proteinExistence type="predicted"/>
<dbReference type="GO" id="GO:0003964">
    <property type="term" value="F:RNA-directed DNA polymerase activity"/>
    <property type="evidence" value="ECO:0007669"/>
    <property type="project" value="UniProtKB-KW"/>
</dbReference>
<evidence type="ECO:0000313" key="11">
    <source>
        <dbReference type="EMBL" id="GFS23840.1"/>
    </source>
</evidence>
<dbReference type="Pfam" id="PF17921">
    <property type="entry name" value="Integrase_H2C2"/>
    <property type="match status" value="1"/>
</dbReference>
<evidence type="ECO:0000256" key="6">
    <source>
        <dbReference type="ARBA" id="ARBA00022801"/>
    </source>
</evidence>
<dbReference type="GO" id="GO:0004190">
    <property type="term" value="F:aspartic-type endopeptidase activity"/>
    <property type="evidence" value="ECO:0007669"/>
    <property type="project" value="InterPro"/>
</dbReference>
<organism evidence="11 12">
    <name type="scientific">Elysia marginata</name>
    <dbReference type="NCBI Taxonomy" id="1093978"/>
    <lineage>
        <taxon>Eukaryota</taxon>
        <taxon>Metazoa</taxon>
        <taxon>Spiralia</taxon>
        <taxon>Lophotrochozoa</taxon>
        <taxon>Mollusca</taxon>
        <taxon>Gastropoda</taxon>
        <taxon>Heterobranchia</taxon>
        <taxon>Euthyneura</taxon>
        <taxon>Panpulmonata</taxon>
        <taxon>Sacoglossa</taxon>
        <taxon>Placobranchoidea</taxon>
        <taxon>Plakobranchidae</taxon>
        <taxon>Elysia</taxon>
    </lineage>
</organism>
<dbReference type="GO" id="GO:0015074">
    <property type="term" value="P:DNA integration"/>
    <property type="evidence" value="ECO:0007669"/>
    <property type="project" value="InterPro"/>
</dbReference>
<dbReference type="Gene3D" id="1.10.340.70">
    <property type="match status" value="1"/>
</dbReference>
<keyword evidence="6" id="KW-0378">Hydrolase</keyword>
<reference evidence="11 12" key="1">
    <citation type="journal article" date="2021" name="Elife">
        <title>Chloroplast acquisition without the gene transfer in kleptoplastic sea slugs, Plakobranchus ocellatus.</title>
        <authorList>
            <person name="Maeda T."/>
            <person name="Takahashi S."/>
            <person name="Yoshida T."/>
            <person name="Shimamura S."/>
            <person name="Takaki Y."/>
            <person name="Nagai Y."/>
            <person name="Toyoda A."/>
            <person name="Suzuki Y."/>
            <person name="Arimoto A."/>
            <person name="Ishii H."/>
            <person name="Satoh N."/>
            <person name="Nishiyama T."/>
            <person name="Hasebe M."/>
            <person name="Maruyama T."/>
            <person name="Minagawa J."/>
            <person name="Obokata J."/>
            <person name="Shigenobu S."/>
        </authorList>
    </citation>
    <scope>NUCLEOTIDE SEQUENCE [LARGE SCALE GENOMIC DNA]</scope>
</reference>
<dbReference type="InterPro" id="IPR036397">
    <property type="entry name" value="RNaseH_sf"/>
</dbReference>
<keyword evidence="1" id="KW-0645">Protease</keyword>
<keyword evidence="7" id="KW-0695">RNA-directed DNA polymerase</keyword>
<dbReference type="CDD" id="cd00303">
    <property type="entry name" value="retropepsin_like"/>
    <property type="match status" value="1"/>
</dbReference>
<dbReference type="InterPro" id="IPR043128">
    <property type="entry name" value="Rev_trsase/Diguanyl_cyclase"/>
</dbReference>
<dbReference type="PROSITE" id="PS50994">
    <property type="entry name" value="INTEGRASE"/>
    <property type="match status" value="1"/>
</dbReference>
<dbReference type="Pfam" id="PF00665">
    <property type="entry name" value="rve"/>
    <property type="match status" value="1"/>
</dbReference>
<dbReference type="InterPro" id="IPR001584">
    <property type="entry name" value="Integrase_cat-core"/>
</dbReference>
<keyword evidence="4" id="KW-0540">Nuclease</keyword>
<dbReference type="InterPro" id="IPR021109">
    <property type="entry name" value="Peptidase_aspartic_dom_sf"/>
</dbReference>
<evidence type="ECO:0000259" key="10">
    <source>
        <dbReference type="PROSITE" id="PS50994"/>
    </source>
</evidence>
<dbReference type="FunFam" id="3.30.420.10:FF:000032">
    <property type="entry name" value="Retrovirus-related Pol polyprotein from transposon 297-like Protein"/>
    <property type="match status" value="1"/>
</dbReference>
<name>A0AAV4JQ25_9GAST</name>
<comment type="caution">
    <text evidence="11">The sequence shown here is derived from an EMBL/GenBank/DDBJ whole genome shotgun (WGS) entry which is preliminary data.</text>
</comment>
<sequence length="883" mass="98973">MSPHNTGPGREPTRANSNTRPVGKRAPSVVRSQATGGSTEGSFRERAAAPCPIERIKILECETAALIDTGSQVSTVSEAFYQRNLRPQCEARSAPVSFKMVAANGTHIPYSGFIVADLSVHGVMIKEAILFIVKDTPANSPPVLLGMNVLQHTKDIANLKNPPFLNGPTHYARARRQVPPLPAYSSTPIEVTGAQVNHTSVLFEPSSDLPPGLVIQRTLVSSSNGVIHLTAYNISNGVIQIRPRQRLGTLTPAKPVVVNLVQTDYDEQEHSLIGVSGFDLSRIQLDPSAPPEERKAIERLVKDNADVFSWSDDQMGCTGLLKHKIVLTSDIPTAQPYRRIPPAMLNEVRDHLDGLMAADIIAPSSSPYAAPIVLVRKKTGELRMCCDYRKLNDITRKDAFPIPRMEECIDALEGARYFSTLDLASGYHQVEMAEEDREKTAFTTPFGLYEWKRLPFGLANAPAHFSRLMQKVMSDHLFQILIVYLDDLLVFSPSFEEHISRLQKVFDRLREVNLKLNPDKCFLGRPSVSFLGHILTRDGLKTDPGKTTAIRNFPQPTRVRDVRAFLGLAEIRQQAMVLAHDRTGHQGPERTIEILRIRCFWVGMSNDVLQYCLSCQRCQCAKAPAVKAHQPLQHLTAQYPLQIVAMDFTQLERASDGREHVLVLTDIFTKWTVAVPVHDQTTKTVVRVLINDWILKYGAPQQLHSDQGRSFEAAVVKELCEQYQIKKTRTTAYHPAGNGQTERYNKTMFNLLRTLTPEEKRRWPQLLPELVFWYNTTSHSTTGHSPYLLLFGREPRLPIDDLVDTAPGNPTTSSAEDYLRQHCQRLHSLYSAVRGHVGERHSRQVAPNRSTKIQPGDKVLLRCHPAGRNKIQDRTFYIALLSL</sequence>
<dbReference type="SUPFAM" id="SSF50630">
    <property type="entry name" value="Acid proteases"/>
    <property type="match status" value="1"/>
</dbReference>
<dbReference type="Gene3D" id="3.10.10.10">
    <property type="entry name" value="HIV Type 1 Reverse Transcriptase, subunit A, domain 1"/>
    <property type="match status" value="1"/>
</dbReference>
<dbReference type="EMBL" id="BMAT01013970">
    <property type="protein sequence ID" value="GFS23840.1"/>
    <property type="molecule type" value="Genomic_DNA"/>
</dbReference>
<dbReference type="Gene3D" id="2.40.70.10">
    <property type="entry name" value="Acid Proteases"/>
    <property type="match status" value="1"/>
</dbReference>
<keyword evidence="3" id="KW-0548">Nucleotidyltransferase</keyword>
<feature type="compositionally biased region" description="Polar residues" evidence="8">
    <location>
        <begin position="30"/>
        <end position="41"/>
    </location>
</feature>
<evidence type="ECO:0000256" key="5">
    <source>
        <dbReference type="ARBA" id="ARBA00022759"/>
    </source>
</evidence>
<evidence type="ECO:0000256" key="2">
    <source>
        <dbReference type="ARBA" id="ARBA00022679"/>
    </source>
</evidence>
<evidence type="ECO:0000256" key="3">
    <source>
        <dbReference type="ARBA" id="ARBA00022695"/>
    </source>
</evidence>
<evidence type="ECO:0000256" key="1">
    <source>
        <dbReference type="ARBA" id="ARBA00022670"/>
    </source>
</evidence>
<feature type="region of interest" description="Disordered" evidence="8">
    <location>
        <begin position="1"/>
        <end position="46"/>
    </location>
</feature>
<accession>A0AAV4JQ25</accession>
<dbReference type="Proteomes" id="UP000762676">
    <property type="component" value="Unassembled WGS sequence"/>
</dbReference>
<evidence type="ECO:0000259" key="9">
    <source>
        <dbReference type="PROSITE" id="PS50878"/>
    </source>
</evidence>
<dbReference type="SUPFAM" id="SSF56672">
    <property type="entry name" value="DNA/RNA polymerases"/>
    <property type="match status" value="1"/>
</dbReference>
<feature type="domain" description="Integrase catalytic" evidence="10">
    <location>
        <begin position="636"/>
        <end position="794"/>
    </location>
</feature>
<dbReference type="CDD" id="cd01647">
    <property type="entry name" value="RT_LTR"/>
    <property type="match status" value="1"/>
</dbReference>
<keyword evidence="5" id="KW-0255">Endonuclease</keyword>
<dbReference type="InterPro" id="IPR050951">
    <property type="entry name" value="Retrovirus_Pol_polyprotein"/>
</dbReference>
<keyword evidence="2" id="KW-0808">Transferase</keyword>
<evidence type="ECO:0000256" key="4">
    <source>
        <dbReference type="ARBA" id="ARBA00022722"/>
    </source>
</evidence>
<dbReference type="Gene3D" id="3.30.420.10">
    <property type="entry name" value="Ribonuclease H-like superfamily/Ribonuclease H"/>
    <property type="match status" value="1"/>
</dbReference>
<dbReference type="InterPro" id="IPR012337">
    <property type="entry name" value="RNaseH-like_sf"/>
</dbReference>
<dbReference type="GO" id="GO:0006508">
    <property type="term" value="P:proteolysis"/>
    <property type="evidence" value="ECO:0007669"/>
    <property type="project" value="UniProtKB-KW"/>
</dbReference>
<dbReference type="AlphaFoldDB" id="A0AAV4JQ25"/>
<evidence type="ECO:0000256" key="8">
    <source>
        <dbReference type="SAM" id="MobiDB-lite"/>
    </source>
</evidence>
<gene>
    <name evidence="11" type="ORF">ElyMa_006987400</name>
</gene>
<dbReference type="Pfam" id="PF00078">
    <property type="entry name" value="RVT_1"/>
    <property type="match status" value="1"/>
</dbReference>